<proteinExistence type="inferred from homology"/>
<evidence type="ECO:0000256" key="3">
    <source>
        <dbReference type="RuleBase" id="RU363019"/>
    </source>
</evidence>
<keyword evidence="6" id="KW-1185">Reference proteome</keyword>
<evidence type="ECO:0000259" key="4">
    <source>
        <dbReference type="PROSITE" id="PS50072"/>
    </source>
</evidence>
<keyword evidence="1 3" id="KW-0697">Rotamase</keyword>
<dbReference type="GO" id="GO:0006457">
    <property type="term" value="P:protein folding"/>
    <property type="evidence" value="ECO:0007669"/>
    <property type="project" value="InterPro"/>
</dbReference>
<dbReference type="Gene3D" id="2.40.100.10">
    <property type="entry name" value="Cyclophilin-like"/>
    <property type="match status" value="1"/>
</dbReference>
<feature type="non-terminal residue" evidence="5">
    <location>
        <position position="124"/>
    </location>
</feature>
<dbReference type="PRINTS" id="PR00153">
    <property type="entry name" value="CSAPPISMRASE"/>
</dbReference>
<name>A0A4Y2W4G9_ARAVE</name>
<comment type="similarity">
    <text evidence="3">Belongs to the cyclophilin-type PPIase family.</text>
</comment>
<evidence type="ECO:0000256" key="2">
    <source>
        <dbReference type="ARBA" id="ARBA00023235"/>
    </source>
</evidence>
<dbReference type="PIRSF" id="PIRSF001467">
    <property type="entry name" value="Peptidylpro_ismrse"/>
    <property type="match status" value="1"/>
</dbReference>
<dbReference type="FunFam" id="2.40.100.10:FF:000133">
    <property type="entry name" value="Peptidyl-prolyl cis-trans isomerase"/>
    <property type="match status" value="1"/>
</dbReference>
<dbReference type="EC" id="5.2.1.8" evidence="3"/>
<sequence>MTPKTCENFIKLSKSGYYENTIFHRSIKNFMIQGGDPTGTGSGGESAWKKLFKDEFKPNLSHQGRGILSMANSGPNTNKSQFFITFRSCQHLDKKHSIFGRVVGGLDTLSKMEKIETDKDDKPL</sequence>
<dbReference type="EMBL" id="BGPR01054726">
    <property type="protein sequence ID" value="GBO31436.1"/>
    <property type="molecule type" value="Genomic_DNA"/>
</dbReference>
<comment type="caution">
    <text evidence="5">The sequence shown here is derived from an EMBL/GenBank/DDBJ whole genome shotgun (WGS) entry which is preliminary data.</text>
</comment>
<dbReference type="InterPro" id="IPR020892">
    <property type="entry name" value="Cyclophilin-type_PPIase_CS"/>
</dbReference>
<dbReference type="GO" id="GO:0000209">
    <property type="term" value="P:protein polyubiquitination"/>
    <property type="evidence" value="ECO:0007669"/>
    <property type="project" value="TreeGrafter"/>
</dbReference>
<dbReference type="InterPro" id="IPR029000">
    <property type="entry name" value="Cyclophilin-like_dom_sf"/>
</dbReference>
<comment type="catalytic activity">
    <reaction evidence="3">
        <text>[protein]-peptidylproline (omega=180) = [protein]-peptidylproline (omega=0)</text>
        <dbReference type="Rhea" id="RHEA:16237"/>
        <dbReference type="Rhea" id="RHEA-COMP:10747"/>
        <dbReference type="Rhea" id="RHEA-COMP:10748"/>
        <dbReference type="ChEBI" id="CHEBI:83833"/>
        <dbReference type="ChEBI" id="CHEBI:83834"/>
        <dbReference type="EC" id="5.2.1.8"/>
    </reaction>
</comment>
<dbReference type="Pfam" id="PF00160">
    <property type="entry name" value="Pro_isomerase"/>
    <property type="match status" value="1"/>
</dbReference>
<dbReference type="PANTHER" id="PTHR45625:SF1">
    <property type="entry name" value="RING-TYPE E3 UBIQUITIN-PROTEIN LIGASE PPIL2"/>
    <property type="match status" value="1"/>
</dbReference>
<dbReference type="PANTHER" id="PTHR45625">
    <property type="entry name" value="PEPTIDYL-PROLYL CIS-TRANS ISOMERASE-RELATED"/>
    <property type="match status" value="1"/>
</dbReference>
<dbReference type="OrthoDB" id="30774at2759"/>
<feature type="domain" description="PPIase cyclophilin-type" evidence="4">
    <location>
        <begin position="1"/>
        <end position="124"/>
    </location>
</feature>
<dbReference type="GO" id="GO:0061630">
    <property type="term" value="F:ubiquitin protein ligase activity"/>
    <property type="evidence" value="ECO:0007669"/>
    <property type="project" value="TreeGrafter"/>
</dbReference>
<gene>
    <name evidence="5" type="primary">Ppil2_2</name>
    <name evidence="5" type="ORF">AVEN_205370_1</name>
</gene>
<evidence type="ECO:0000313" key="6">
    <source>
        <dbReference type="Proteomes" id="UP000499080"/>
    </source>
</evidence>
<dbReference type="InterPro" id="IPR002130">
    <property type="entry name" value="Cyclophilin-type_PPIase_dom"/>
</dbReference>
<dbReference type="GO" id="GO:0071013">
    <property type="term" value="C:catalytic step 2 spliceosome"/>
    <property type="evidence" value="ECO:0007669"/>
    <property type="project" value="TreeGrafter"/>
</dbReference>
<dbReference type="PROSITE" id="PS00170">
    <property type="entry name" value="CSA_PPIASE_1"/>
    <property type="match status" value="1"/>
</dbReference>
<protein>
    <recommendedName>
        <fullName evidence="3">Peptidyl-prolyl cis-trans isomerase</fullName>
        <shortName evidence="3">PPIase</shortName>
        <ecNumber evidence="3">5.2.1.8</ecNumber>
    </recommendedName>
</protein>
<evidence type="ECO:0000256" key="1">
    <source>
        <dbReference type="ARBA" id="ARBA00023110"/>
    </source>
</evidence>
<organism evidence="5 6">
    <name type="scientific">Araneus ventricosus</name>
    <name type="common">Orbweaver spider</name>
    <name type="synonym">Epeira ventricosa</name>
    <dbReference type="NCBI Taxonomy" id="182803"/>
    <lineage>
        <taxon>Eukaryota</taxon>
        <taxon>Metazoa</taxon>
        <taxon>Ecdysozoa</taxon>
        <taxon>Arthropoda</taxon>
        <taxon>Chelicerata</taxon>
        <taxon>Arachnida</taxon>
        <taxon>Araneae</taxon>
        <taxon>Araneomorphae</taxon>
        <taxon>Entelegynae</taxon>
        <taxon>Araneoidea</taxon>
        <taxon>Araneidae</taxon>
        <taxon>Araneus</taxon>
    </lineage>
</organism>
<evidence type="ECO:0000313" key="5">
    <source>
        <dbReference type="EMBL" id="GBO31436.1"/>
    </source>
</evidence>
<dbReference type="InterPro" id="IPR044666">
    <property type="entry name" value="Cyclophilin_A-like"/>
</dbReference>
<dbReference type="PROSITE" id="PS50072">
    <property type="entry name" value="CSA_PPIASE_2"/>
    <property type="match status" value="1"/>
</dbReference>
<dbReference type="GO" id="GO:0003755">
    <property type="term" value="F:peptidyl-prolyl cis-trans isomerase activity"/>
    <property type="evidence" value="ECO:0007669"/>
    <property type="project" value="UniProtKB-UniRule"/>
</dbReference>
<accession>A0A4Y2W4G9</accession>
<dbReference type="Proteomes" id="UP000499080">
    <property type="component" value="Unassembled WGS sequence"/>
</dbReference>
<comment type="function">
    <text evidence="3">PPIases accelerate the folding of proteins. It catalyzes the cis-trans isomerization of proline imidic peptide bonds in oligopeptides.</text>
</comment>
<dbReference type="InterPro" id="IPR024936">
    <property type="entry name" value="Cyclophilin-type_PPIase"/>
</dbReference>
<reference evidence="5 6" key="1">
    <citation type="journal article" date="2019" name="Sci. Rep.">
        <title>Orb-weaving spider Araneus ventricosus genome elucidates the spidroin gene catalogue.</title>
        <authorList>
            <person name="Kono N."/>
            <person name="Nakamura H."/>
            <person name="Ohtoshi R."/>
            <person name="Moran D.A.P."/>
            <person name="Shinohara A."/>
            <person name="Yoshida Y."/>
            <person name="Fujiwara M."/>
            <person name="Mori M."/>
            <person name="Tomita M."/>
            <person name="Arakawa K."/>
        </authorList>
    </citation>
    <scope>NUCLEOTIDE SEQUENCE [LARGE SCALE GENOMIC DNA]</scope>
</reference>
<dbReference type="SUPFAM" id="SSF50891">
    <property type="entry name" value="Cyclophilin-like"/>
    <property type="match status" value="1"/>
</dbReference>
<dbReference type="AlphaFoldDB" id="A0A4Y2W4G9"/>
<keyword evidence="2 3" id="KW-0413">Isomerase</keyword>